<dbReference type="Proteomes" id="UP001186974">
    <property type="component" value="Unassembled WGS sequence"/>
</dbReference>
<protein>
    <submittedName>
        <fullName evidence="1">Uncharacterized protein</fullName>
    </submittedName>
</protein>
<dbReference type="EMBL" id="JAWDJW010000002">
    <property type="protein sequence ID" value="KAK3082285.1"/>
    <property type="molecule type" value="Genomic_DNA"/>
</dbReference>
<evidence type="ECO:0000313" key="2">
    <source>
        <dbReference type="Proteomes" id="UP001186974"/>
    </source>
</evidence>
<accession>A0ACC3DZX8</accession>
<reference evidence="1" key="1">
    <citation type="submission" date="2024-09" db="EMBL/GenBank/DDBJ databases">
        <title>Black Yeasts Isolated from many extreme environments.</title>
        <authorList>
            <person name="Coleine C."/>
            <person name="Stajich J.E."/>
            <person name="Selbmann L."/>
        </authorList>
    </citation>
    <scope>NUCLEOTIDE SEQUENCE</scope>
    <source>
        <strain evidence="1">CCFEE 5737</strain>
    </source>
</reference>
<gene>
    <name evidence="1" type="ORF">LTS18_007841</name>
</gene>
<sequence length="416" mass="47528">MKRTFALRYRFFVLFAVCLLFIFGIRQYYHSDSYRDALIRIAQLRLQELNQGYNAETTKADLNLDIGNASTIDLASYSKRLLATSRAILGRSYRRGPSRSLRNALGSTANALMLHEDGGLLTYENRSLGQSLGHRIVTNQRNKSELFKEAPYFEVWGKQNPEWGYNVYDDADMAGWMDDHAPATALQEAFYELPRDVMRSDLFRYLSIFQGGGLYTDSDTCSILPISAWDHNSTIDLTDPTLAYVTAEFRRHRNLKEECLYVNKCAPQLIVAIESHPQAWRDIHYCGLQVVQYTFGATPGHPTLLDAISSIVLNSHNISSERGAADLDSKVFQYTGPCLWAESVWRYLHARWGFDFRQLDGALIMQPVRVGDVLIFPFEAFGAWYSGYKEGWQDQGPEARVWHGANGRWRKQDRPG</sequence>
<name>A0ACC3DZX8_9PEZI</name>
<proteinExistence type="predicted"/>
<keyword evidence="2" id="KW-1185">Reference proteome</keyword>
<comment type="caution">
    <text evidence="1">The sequence shown here is derived from an EMBL/GenBank/DDBJ whole genome shotgun (WGS) entry which is preliminary data.</text>
</comment>
<organism evidence="1 2">
    <name type="scientific">Coniosporium uncinatum</name>
    <dbReference type="NCBI Taxonomy" id="93489"/>
    <lineage>
        <taxon>Eukaryota</taxon>
        <taxon>Fungi</taxon>
        <taxon>Dikarya</taxon>
        <taxon>Ascomycota</taxon>
        <taxon>Pezizomycotina</taxon>
        <taxon>Dothideomycetes</taxon>
        <taxon>Dothideomycetes incertae sedis</taxon>
        <taxon>Coniosporium</taxon>
    </lineage>
</organism>
<evidence type="ECO:0000313" key="1">
    <source>
        <dbReference type="EMBL" id="KAK3082285.1"/>
    </source>
</evidence>